<dbReference type="AlphaFoldDB" id="A0A9W5PJS1"/>
<dbReference type="Proteomes" id="UP000014018">
    <property type="component" value="Unassembled WGS sequence"/>
</dbReference>
<dbReference type="Gene3D" id="3.40.390.10">
    <property type="entry name" value="Collagenase (Catalytic Domain)"/>
    <property type="match status" value="1"/>
</dbReference>
<dbReference type="GO" id="GO:0005576">
    <property type="term" value="C:extracellular region"/>
    <property type="evidence" value="ECO:0007669"/>
    <property type="project" value="InterPro"/>
</dbReference>
<evidence type="ECO:0000259" key="1">
    <source>
        <dbReference type="Pfam" id="PF07737"/>
    </source>
</evidence>
<evidence type="ECO:0000313" key="3">
    <source>
        <dbReference type="Proteomes" id="UP000014018"/>
    </source>
</evidence>
<dbReference type="EMBL" id="AHFB01000172">
    <property type="protein sequence ID" value="EOO24388.1"/>
    <property type="molecule type" value="Genomic_DNA"/>
</dbReference>
<accession>A0A9W5PJS1</accession>
<organism evidence="2 3">
    <name type="scientific">Bacillus cereus VD133</name>
    <dbReference type="NCBI Taxonomy" id="1053233"/>
    <lineage>
        <taxon>Bacteria</taxon>
        <taxon>Bacillati</taxon>
        <taxon>Bacillota</taxon>
        <taxon>Bacilli</taxon>
        <taxon>Bacillales</taxon>
        <taxon>Bacillaceae</taxon>
        <taxon>Bacillus</taxon>
        <taxon>Bacillus cereus group</taxon>
    </lineage>
</organism>
<dbReference type="Pfam" id="PF07737">
    <property type="entry name" value="ATLF"/>
    <property type="match status" value="1"/>
</dbReference>
<reference evidence="2 3" key="1">
    <citation type="submission" date="2012-12" db="EMBL/GenBank/DDBJ databases">
        <title>The Genome Sequence of Bacillus cereus VD133.</title>
        <authorList>
            <consortium name="The Broad Institute Genome Sequencing Platform"/>
            <consortium name="The Broad Institute Genome Sequencing Center for Infectious Disease"/>
            <person name="Feldgarden M."/>
            <person name="Van der Auwera G.A."/>
            <person name="Mahillon J."/>
            <person name="Duprez V."/>
            <person name="Timmery S."/>
            <person name="Mattelet C."/>
            <person name="Dierick K."/>
            <person name="Sun M."/>
            <person name="Yu Z."/>
            <person name="Zhu L."/>
            <person name="Hu X."/>
            <person name="Shank E.B."/>
            <person name="Swiecicka I."/>
            <person name="Hansen B.M."/>
            <person name="Andrup L."/>
            <person name="Walker B."/>
            <person name="Young S.K."/>
            <person name="Zeng Q."/>
            <person name="Gargeya S."/>
            <person name="Fitzgerald M."/>
            <person name="Haas B."/>
            <person name="Abouelleil A."/>
            <person name="Alvarado L."/>
            <person name="Arachchi H.M."/>
            <person name="Berlin A.M."/>
            <person name="Chapman S.B."/>
            <person name="Dewar J."/>
            <person name="Goldberg J."/>
            <person name="Griggs A."/>
            <person name="Gujja S."/>
            <person name="Hansen M."/>
            <person name="Howarth C."/>
            <person name="Imamovic A."/>
            <person name="Larimer J."/>
            <person name="McCowan C."/>
            <person name="Murphy C."/>
            <person name="Neiman D."/>
            <person name="Pearson M."/>
            <person name="Priest M."/>
            <person name="Roberts A."/>
            <person name="Saif S."/>
            <person name="Shea T."/>
            <person name="Sisk P."/>
            <person name="Sykes S."/>
            <person name="Wortman J."/>
            <person name="Nusbaum C."/>
            <person name="Birren B."/>
        </authorList>
    </citation>
    <scope>NUCLEOTIDE SEQUENCE [LARGE SCALE GENOMIC DNA]</scope>
    <source>
        <strain evidence="2 3">VD133</strain>
    </source>
</reference>
<feature type="non-terminal residue" evidence="2">
    <location>
        <position position="299"/>
    </location>
</feature>
<dbReference type="GO" id="GO:0008237">
    <property type="term" value="F:metallopeptidase activity"/>
    <property type="evidence" value="ECO:0007669"/>
    <property type="project" value="InterPro"/>
</dbReference>
<dbReference type="SUPFAM" id="SSF56399">
    <property type="entry name" value="ADP-ribosylation"/>
    <property type="match status" value="1"/>
</dbReference>
<protein>
    <recommendedName>
        <fullName evidence="1">Anthrax toxin lethal/endema factor N-/C-terminal domain-containing protein</fullName>
    </recommendedName>
</protein>
<dbReference type="InterPro" id="IPR014781">
    <property type="entry name" value="Anthrax_toxin_lethal/edema_N/C"/>
</dbReference>
<comment type="caution">
    <text evidence="2">The sequence shown here is derived from an EMBL/GenBank/DDBJ whole genome shotgun (WGS) entry which is preliminary data.</text>
</comment>
<gene>
    <name evidence="2" type="ORF">IIU_06735</name>
</gene>
<evidence type="ECO:0000313" key="2">
    <source>
        <dbReference type="EMBL" id="EOO24388.1"/>
    </source>
</evidence>
<feature type="domain" description="Anthrax toxin lethal/endema factor N-/C-terminal" evidence="1">
    <location>
        <begin position="206"/>
        <end position="299"/>
    </location>
</feature>
<feature type="non-terminal residue" evidence="2">
    <location>
        <position position="1"/>
    </location>
</feature>
<dbReference type="Gene3D" id="3.90.176.10">
    <property type="entry name" value="Toxin ADP-ribosyltransferase, Chain A, domain 1"/>
    <property type="match status" value="1"/>
</dbReference>
<proteinExistence type="predicted"/>
<dbReference type="PROSITE" id="PS51996">
    <property type="entry name" value="TR_MART"/>
    <property type="match status" value="1"/>
</dbReference>
<dbReference type="InterPro" id="IPR024079">
    <property type="entry name" value="MetalloPept_cat_dom_sf"/>
</dbReference>
<dbReference type="SUPFAM" id="SSF55486">
    <property type="entry name" value="Metalloproteases ('zincins'), catalytic domain"/>
    <property type="match status" value="1"/>
</dbReference>
<sequence length="299" mass="33216">EEQATNLKKTIEVAPNYGITSLTKPSGSDPLVEITVPKGSHAAFVTGKNHSSELIIERGAGIEVTNVTKILDGNQYRIKIEVRIISSDEMRNKKQNVSNQLNAANEMLTQKLGLNVTLDSVNPDLSTIVNNAYDATSTFKGKFDDLFSSGLISNKTNGEAIFHRLKENGLKITFHEEALSITAQGGSEFGQIVGGYSPELKEIKVDSMMSKTILPGTIAHEFGHAIDDLYFNYQLGKDPELAKLFSKDKEIFAKSFDFDIEKYYKNASEEQKVHEFFAEAFAKFVMDNQKLKEIAPDTY</sequence>
<name>A0A9W5PJS1_BACCE</name>